<reference evidence="3" key="1">
    <citation type="submission" date="2016-03" db="EMBL/GenBank/DDBJ databases">
        <authorList>
            <person name="Ploux O."/>
        </authorList>
    </citation>
    <scope>NUCLEOTIDE SEQUENCE [LARGE SCALE GENOMIC DNA]</scope>
    <source>
        <strain evidence="3">UK7</strain>
    </source>
</reference>
<feature type="compositionally biased region" description="Polar residues" evidence="1">
    <location>
        <begin position="371"/>
        <end position="389"/>
    </location>
</feature>
<accession>A0A1E1K7H6</accession>
<evidence type="ECO:0000256" key="1">
    <source>
        <dbReference type="SAM" id="MobiDB-lite"/>
    </source>
</evidence>
<gene>
    <name evidence="2" type="ORF">RCO7_08086</name>
</gene>
<evidence type="ECO:0008006" key="4">
    <source>
        <dbReference type="Google" id="ProtNLM"/>
    </source>
</evidence>
<proteinExistence type="predicted"/>
<evidence type="ECO:0000313" key="3">
    <source>
        <dbReference type="Proteomes" id="UP000178129"/>
    </source>
</evidence>
<protein>
    <recommendedName>
        <fullName evidence="4">Methyltransferase domain-containing protein</fullName>
    </recommendedName>
</protein>
<name>A0A1E1K7H6_9HELO</name>
<dbReference type="SUPFAM" id="SSF53335">
    <property type="entry name" value="S-adenosyl-L-methionine-dependent methyltransferases"/>
    <property type="match status" value="1"/>
</dbReference>
<dbReference type="EMBL" id="FJUW01000007">
    <property type="protein sequence ID" value="CZS93942.1"/>
    <property type="molecule type" value="Genomic_DNA"/>
</dbReference>
<comment type="caution">
    <text evidence="2">The sequence shown here is derived from an EMBL/GenBank/DDBJ whole genome shotgun (WGS) entry which is preliminary data.</text>
</comment>
<keyword evidence="3" id="KW-1185">Reference proteome</keyword>
<feature type="region of interest" description="Disordered" evidence="1">
    <location>
        <begin position="1"/>
        <end position="21"/>
    </location>
</feature>
<dbReference type="STRING" id="914237.A0A1E1K7H6"/>
<dbReference type="InParanoid" id="A0A1E1K7H6"/>
<dbReference type="Proteomes" id="UP000178129">
    <property type="component" value="Unassembled WGS sequence"/>
</dbReference>
<sequence length="395" mass="44296">MNSIRGMFDSIKKPKKKRPSMIQTEATGNFRNLALDGTNERQLTDITPPLSGTRPPISRNWSRYEYAMPPTEPMAKRVAEHHRLVRKIIKFLIHPMIQTALPPDAKIADLNCGAGSFFNELSGDMTKKNYEMVGFDTMPEIFPGTGARALYKLCPGNMRFIEQDILHQCPAAYRGYFDSVHTSFLGPVLVSDQWNHAFDLMVDLAKPGGWIQAGTSKACHQEMAEGIAVLDAWWDNRISGGKRVGLIAKEHPDIAAKREELYNTAELNDVRQDIDKLAVQAWERLLMHLTLVPDSGWDKQRVERVVMGMEAEVNHGVYITLDVQVVIARKKTVDEMEVDAQSRRAEAHRRKLEVTTADATLSSEEAHIQSLRDNTPVSPSTASGRSSVGNFGYVH</sequence>
<dbReference type="InterPro" id="IPR029063">
    <property type="entry name" value="SAM-dependent_MTases_sf"/>
</dbReference>
<feature type="region of interest" description="Disordered" evidence="1">
    <location>
        <begin position="363"/>
        <end position="395"/>
    </location>
</feature>
<dbReference type="AlphaFoldDB" id="A0A1E1K7H6"/>
<dbReference type="Gene3D" id="3.40.50.150">
    <property type="entry name" value="Vaccinia Virus protein VP39"/>
    <property type="match status" value="1"/>
</dbReference>
<organism evidence="2 3">
    <name type="scientific">Rhynchosporium graminicola</name>
    <dbReference type="NCBI Taxonomy" id="2792576"/>
    <lineage>
        <taxon>Eukaryota</taxon>
        <taxon>Fungi</taxon>
        <taxon>Dikarya</taxon>
        <taxon>Ascomycota</taxon>
        <taxon>Pezizomycotina</taxon>
        <taxon>Leotiomycetes</taxon>
        <taxon>Helotiales</taxon>
        <taxon>Ploettnerulaceae</taxon>
        <taxon>Rhynchosporium</taxon>
    </lineage>
</organism>
<evidence type="ECO:0000313" key="2">
    <source>
        <dbReference type="EMBL" id="CZS93942.1"/>
    </source>
</evidence>